<reference evidence="2 3" key="1">
    <citation type="journal article" date="2011" name="Nature">
        <title>A high-resolution map of human evolutionary constraint using 29 mammals.</title>
        <authorList>
            <person name="Lindblad-Toh K."/>
            <person name="Garber M."/>
            <person name="Zuk O."/>
            <person name="Lin M.F."/>
            <person name="Parker B.J."/>
            <person name="Washietl S."/>
            <person name="Kheradpour P."/>
            <person name="Ernst J."/>
            <person name="Jordan G."/>
            <person name="Mauceli E."/>
            <person name="Ward L.D."/>
            <person name="Lowe C.B."/>
            <person name="Holloway A.K."/>
            <person name="Clamp M."/>
            <person name="Gnerre S."/>
            <person name="Alfoldi J."/>
            <person name="Beal K."/>
            <person name="Chang J."/>
            <person name="Clawson H."/>
            <person name="Cuff J."/>
            <person name="Di Palma F."/>
            <person name="Fitzgerald S."/>
            <person name="Flicek P."/>
            <person name="Guttman M."/>
            <person name="Hubisz M.J."/>
            <person name="Jaffe D.B."/>
            <person name="Jungreis I."/>
            <person name="Kent W.J."/>
            <person name="Kostka D."/>
            <person name="Lara M."/>
            <person name="Martins A.L."/>
            <person name="Massingham T."/>
            <person name="Moltke I."/>
            <person name="Raney B.J."/>
            <person name="Rasmussen M.D."/>
            <person name="Robinson J."/>
            <person name="Stark A."/>
            <person name="Vilella A.J."/>
            <person name="Wen J."/>
            <person name="Xie X."/>
            <person name="Zody M.C."/>
            <person name="Baldwin J."/>
            <person name="Bloom T."/>
            <person name="Chin C.W."/>
            <person name="Heiman D."/>
            <person name="Nicol R."/>
            <person name="Nusbaum C."/>
            <person name="Young S."/>
            <person name="Wilkinson J."/>
            <person name="Worley K.C."/>
            <person name="Kovar C.L."/>
            <person name="Muzny D.M."/>
            <person name="Gibbs R.A."/>
            <person name="Cree A."/>
            <person name="Dihn H.H."/>
            <person name="Fowler G."/>
            <person name="Jhangiani S."/>
            <person name="Joshi V."/>
            <person name="Lee S."/>
            <person name="Lewis L.R."/>
            <person name="Nazareth L.V."/>
            <person name="Okwuonu G."/>
            <person name="Santibanez J."/>
            <person name="Warren W.C."/>
            <person name="Mardis E.R."/>
            <person name="Weinstock G.M."/>
            <person name="Wilson R.K."/>
            <person name="Delehaunty K."/>
            <person name="Dooling D."/>
            <person name="Fronik C."/>
            <person name="Fulton L."/>
            <person name="Fulton B."/>
            <person name="Graves T."/>
            <person name="Minx P."/>
            <person name="Sodergren E."/>
            <person name="Birney E."/>
            <person name="Margulies E.H."/>
            <person name="Herrero J."/>
            <person name="Green E.D."/>
            <person name="Haussler D."/>
            <person name="Siepel A."/>
            <person name="Goldman N."/>
            <person name="Pollard K.S."/>
            <person name="Pedersen J.S."/>
            <person name="Lander E.S."/>
            <person name="Kellis M."/>
        </authorList>
    </citation>
    <scope>NUCLEOTIDE SEQUENCE [LARGE SCALE GENOMIC DNA]</scope>
    <source>
        <strain evidence="2 3">Thorbecke inbred</strain>
    </source>
</reference>
<feature type="transmembrane region" description="Helical" evidence="1">
    <location>
        <begin position="44"/>
        <end position="65"/>
    </location>
</feature>
<feature type="transmembrane region" description="Helical" evidence="1">
    <location>
        <begin position="20"/>
        <end position="37"/>
    </location>
</feature>
<proteinExistence type="predicted"/>
<keyword evidence="3" id="KW-1185">Reference proteome</keyword>
<name>A0A5F9DGA3_RABIT</name>
<evidence type="ECO:0000313" key="3">
    <source>
        <dbReference type="Proteomes" id="UP000001811"/>
    </source>
</evidence>
<dbReference type="InParanoid" id="A0A5F9DGA3"/>
<evidence type="ECO:0000256" key="1">
    <source>
        <dbReference type="SAM" id="Phobius"/>
    </source>
</evidence>
<keyword evidence="1" id="KW-0812">Transmembrane</keyword>
<dbReference type="EMBL" id="AAGW02026745">
    <property type="status" value="NOT_ANNOTATED_CDS"/>
    <property type="molecule type" value="Genomic_DNA"/>
</dbReference>
<dbReference type="AlphaFoldDB" id="A0A5F9DGA3"/>
<organism evidence="2 3">
    <name type="scientific">Oryctolagus cuniculus</name>
    <name type="common">Rabbit</name>
    <dbReference type="NCBI Taxonomy" id="9986"/>
    <lineage>
        <taxon>Eukaryota</taxon>
        <taxon>Metazoa</taxon>
        <taxon>Chordata</taxon>
        <taxon>Craniata</taxon>
        <taxon>Vertebrata</taxon>
        <taxon>Euteleostomi</taxon>
        <taxon>Mammalia</taxon>
        <taxon>Eutheria</taxon>
        <taxon>Euarchontoglires</taxon>
        <taxon>Glires</taxon>
        <taxon>Lagomorpha</taxon>
        <taxon>Leporidae</taxon>
        <taxon>Oryctolagus</taxon>
    </lineage>
</organism>
<protein>
    <submittedName>
        <fullName evidence="2">Uncharacterized protein</fullName>
    </submittedName>
</protein>
<evidence type="ECO:0000313" key="2">
    <source>
        <dbReference type="Ensembl" id="ENSOCUP00000044835.1"/>
    </source>
</evidence>
<reference evidence="2" key="2">
    <citation type="submission" date="2025-08" db="UniProtKB">
        <authorList>
            <consortium name="Ensembl"/>
        </authorList>
    </citation>
    <scope>IDENTIFICATION</scope>
    <source>
        <strain evidence="2">Thorbecke</strain>
    </source>
</reference>
<reference evidence="2" key="3">
    <citation type="submission" date="2025-09" db="UniProtKB">
        <authorList>
            <consortium name="Ensembl"/>
        </authorList>
    </citation>
    <scope>IDENTIFICATION</scope>
    <source>
        <strain evidence="2">Thorbecke</strain>
    </source>
</reference>
<accession>A0A5F9DGA3</accession>
<keyword evidence="1" id="KW-0472">Membrane</keyword>
<keyword evidence="1" id="KW-1133">Transmembrane helix</keyword>
<sequence>MKNWQEGNHLFSVCSYVTLNKVFFLKGLFISFLTTFCSGSRMPCFLISQSFFLSYPFVSASYFLYHSHFSSAYLENLKYTGP</sequence>
<dbReference type="Bgee" id="ENSOCUG00000031347">
    <property type="expression patterns" value="Expressed in smooth muscle tissue and 6 other cell types or tissues"/>
</dbReference>
<dbReference type="Ensembl" id="ENSOCUT00000045070.1">
    <property type="protein sequence ID" value="ENSOCUP00000044835.1"/>
    <property type="gene ID" value="ENSOCUG00000031347.1"/>
</dbReference>
<dbReference type="Proteomes" id="UP000001811">
    <property type="component" value="Chromosome 16"/>
</dbReference>